<sequence>MLENERLINEWLSFLQISTDRLSENTLFRRSEVIASLVARLVVDVGYISCLA</sequence>
<name>A0A0M8ZVE8_9HYME</name>
<dbReference type="Proteomes" id="UP000053105">
    <property type="component" value="Unassembled WGS sequence"/>
</dbReference>
<gene>
    <name evidence="1" type="ORF">WN51_02230</name>
</gene>
<dbReference type="EMBL" id="KQ435851">
    <property type="protein sequence ID" value="KOX70806.1"/>
    <property type="molecule type" value="Genomic_DNA"/>
</dbReference>
<accession>A0A0M8ZVE8</accession>
<evidence type="ECO:0000313" key="1">
    <source>
        <dbReference type="EMBL" id="KOX70806.1"/>
    </source>
</evidence>
<organism evidence="1 2">
    <name type="scientific">Melipona quadrifasciata</name>
    <dbReference type="NCBI Taxonomy" id="166423"/>
    <lineage>
        <taxon>Eukaryota</taxon>
        <taxon>Metazoa</taxon>
        <taxon>Ecdysozoa</taxon>
        <taxon>Arthropoda</taxon>
        <taxon>Hexapoda</taxon>
        <taxon>Insecta</taxon>
        <taxon>Pterygota</taxon>
        <taxon>Neoptera</taxon>
        <taxon>Endopterygota</taxon>
        <taxon>Hymenoptera</taxon>
        <taxon>Apocrita</taxon>
        <taxon>Aculeata</taxon>
        <taxon>Apoidea</taxon>
        <taxon>Anthophila</taxon>
        <taxon>Apidae</taxon>
        <taxon>Melipona</taxon>
    </lineage>
</organism>
<dbReference type="AlphaFoldDB" id="A0A0M8ZVE8"/>
<evidence type="ECO:0000313" key="2">
    <source>
        <dbReference type="Proteomes" id="UP000053105"/>
    </source>
</evidence>
<protein>
    <submittedName>
        <fullName evidence="1">Uncharacterized protein</fullName>
    </submittedName>
</protein>
<proteinExistence type="predicted"/>
<reference evidence="1 2" key="1">
    <citation type="submission" date="2015-07" db="EMBL/GenBank/DDBJ databases">
        <title>The genome of Melipona quadrifasciata.</title>
        <authorList>
            <person name="Pan H."/>
            <person name="Kapheim K."/>
        </authorList>
    </citation>
    <scope>NUCLEOTIDE SEQUENCE [LARGE SCALE GENOMIC DNA]</scope>
    <source>
        <strain evidence="1">0111107301</strain>
        <tissue evidence="1">Whole body</tissue>
    </source>
</reference>
<keyword evidence="2" id="KW-1185">Reference proteome</keyword>